<feature type="transmembrane region" description="Helical" evidence="1">
    <location>
        <begin position="86"/>
        <end position="114"/>
    </location>
</feature>
<dbReference type="PANTHER" id="PTHR39165">
    <property type="entry name" value="IG HYPOTHETICAL 17883"/>
    <property type="match status" value="1"/>
</dbReference>
<gene>
    <name evidence="2" type="ORF">AVDCRST_MAG71-2036</name>
</gene>
<keyword evidence="1" id="KW-0812">Transmembrane</keyword>
<keyword evidence="1" id="KW-1133">Transmembrane helix</keyword>
<dbReference type="PANTHER" id="PTHR39165:SF1">
    <property type="entry name" value="DUF456 DOMAIN-CONTAINING PROTEIN"/>
    <property type="match status" value="1"/>
</dbReference>
<accession>A0A6J4LNM9</accession>
<proteinExistence type="predicted"/>
<dbReference type="EMBL" id="CADCUA010000478">
    <property type="protein sequence ID" value="CAA9336603.1"/>
    <property type="molecule type" value="Genomic_DNA"/>
</dbReference>
<name>A0A6J4LNM9_9GAMM</name>
<reference evidence="2" key="1">
    <citation type="submission" date="2020-02" db="EMBL/GenBank/DDBJ databases">
        <authorList>
            <person name="Meier V. D."/>
        </authorList>
    </citation>
    <scope>NUCLEOTIDE SEQUENCE</scope>
    <source>
        <strain evidence="2">AVDCRST_MAG71</strain>
    </source>
</reference>
<feature type="transmembrane region" description="Helical" evidence="1">
    <location>
        <begin position="134"/>
        <end position="160"/>
    </location>
</feature>
<dbReference type="AlphaFoldDB" id="A0A6J4LNM9"/>
<organism evidence="2">
    <name type="scientific">uncultured Lysobacter sp</name>
    <dbReference type="NCBI Taxonomy" id="271060"/>
    <lineage>
        <taxon>Bacteria</taxon>
        <taxon>Pseudomonadati</taxon>
        <taxon>Pseudomonadota</taxon>
        <taxon>Gammaproteobacteria</taxon>
        <taxon>Lysobacterales</taxon>
        <taxon>Lysobacteraceae</taxon>
        <taxon>Lysobacter</taxon>
        <taxon>environmental samples</taxon>
    </lineage>
</organism>
<feature type="transmembrane region" description="Helical" evidence="1">
    <location>
        <begin position="7"/>
        <end position="40"/>
    </location>
</feature>
<feature type="transmembrane region" description="Helical" evidence="1">
    <location>
        <begin position="52"/>
        <end position="74"/>
    </location>
</feature>
<evidence type="ECO:0000313" key="2">
    <source>
        <dbReference type="EMBL" id="CAA9336603.1"/>
    </source>
</evidence>
<keyword evidence="1" id="KW-0472">Membrane</keyword>
<dbReference type="Pfam" id="PF04306">
    <property type="entry name" value="DUF456"/>
    <property type="match status" value="1"/>
</dbReference>
<evidence type="ECO:0000256" key="1">
    <source>
        <dbReference type="SAM" id="Phobius"/>
    </source>
</evidence>
<dbReference type="InterPro" id="IPR007403">
    <property type="entry name" value="DUF456"/>
</dbReference>
<protein>
    <submittedName>
        <fullName evidence="2">Probable membrane protein NMA1128</fullName>
    </submittedName>
</protein>
<sequence>MEMQMVWYVVAGILVLIGLAGIVLPALPGLPVVFAGMLLASWASGFEHVGGVMLTVLGILTVLSLGVDFLATALGARRVGASRLALIGAVVGTFAGLFLGIIGVFIGPFVGALVGELIHSRQVGQAAKVGMGTWLGILLGTVLKLGLAFAMVGLFAFAWFF</sequence>